<keyword evidence="1" id="KW-0472">Membrane</keyword>
<accession>G9ZE75</accession>
<reference evidence="2 3" key="1">
    <citation type="submission" date="2011-08" db="EMBL/GenBank/DDBJ databases">
        <authorList>
            <person name="Weinstock G."/>
            <person name="Sodergren E."/>
            <person name="Clifton S."/>
            <person name="Fulton L."/>
            <person name="Fulton B."/>
            <person name="Courtney L."/>
            <person name="Fronick C."/>
            <person name="Harrison M."/>
            <person name="Strong C."/>
            <person name="Farmer C."/>
            <person name="Delahaunty K."/>
            <person name="Markovic C."/>
            <person name="Hall O."/>
            <person name="Minx P."/>
            <person name="Tomlinson C."/>
            <person name="Mitreva M."/>
            <person name="Hou S."/>
            <person name="Chen J."/>
            <person name="Wollam A."/>
            <person name="Pepin K.H."/>
            <person name="Johnson M."/>
            <person name="Bhonagiri V."/>
            <person name="Zhang X."/>
            <person name="Suruliraj S."/>
            <person name="Warren W."/>
            <person name="Chinwalla A."/>
            <person name="Mardis E.R."/>
            <person name="Wilson R.K."/>
        </authorList>
    </citation>
    <scope>NUCLEOTIDE SEQUENCE [LARGE SCALE GENOMIC DNA]</scope>
    <source>
        <strain evidence="2 3">F0432</strain>
    </source>
</reference>
<gene>
    <name evidence="2" type="ORF">HMPREF9080_01059</name>
</gene>
<comment type="caution">
    <text evidence="2">The sequence shown here is derived from an EMBL/GenBank/DDBJ whole genome shotgun (WGS) entry which is preliminary data.</text>
</comment>
<feature type="transmembrane region" description="Helical" evidence="1">
    <location>
        <begin position="37"/>
        <end position="62"/>
    </location>
</feature>
<dbReference type="HOGENOM" id="CLU_2615500_0_0_6"/>
<protein>
    <submittedName>
        <fullName evidence="2">Uncharacterized protein</fullName>
    </submittedName>
</protein>
<feature type="transmembrane region" description="Helical" evidence="1">
    <location>
        <begin position="12"/>
        <end position="31"/>
    </location>
</feature>
<sequence>MLARVFSEGVSMDIIVVMFFLAVCIIIPRFYANRPWVWAIALTVWLAVIRAPWPFFIALWLICWAAREKIWRDTYLITPIENWVKRILHT</sequence>
<dbReference type="Proteomes" id="UP000004750">
    <property type="component" value="Unassembled WGS sequence"/>
</dbReference>
<organism evidence="2 3">
    <name type="scientific">Cardiobacterium valvarum F0432</name>
    <dbReference type="NCBI Taxonomy" id="797473"/>
    <lineage>
        <taxon>Bacteria</taxon>
        <taxon>Pseudomonadati</taxon>
        <taxon>Pseudomonadota</taxon>
        <taxon>Gammaproteobacteria</taxon>
        <taxon>Cardiobacteriales</taxon>
        <taxon>Cardiobacteriaceae</taxon>
        <taxon>Cardiobacterium</taxon>
    </lineage>
</organism>
<keyword evidence="1" id="KW-0812">Transmembrane</keyword>
<dbReference type="AlphaFoldDB" id="G9ZE75"/>
<evidence type="ECO:0000313" key="3">
    <source>
        <dbReference type="Proteomes" id="UP000004750"/>
    </source>
</evidence>
<keyword evidence="1" id="KW-1133">Transmembrane helix</keyword>
<evidence type="ECO:0000256" key="1">
    <source>
        <dbReference type="SAM" id="Phobius"/>
    </source>
</evidence>
<dbReference type="EMBL" id="AGCM01000054">
    <property type="protein sequence ID" value="EHM54948.1"/>
    <property type="molecule type" value="Genomic_DNA"/>
</dbReference>
<proteinExistence type="predicted"/>
<evidence type="ECO:0000313" key="2">
    <source>
        <dbReference type="EMBL" id="EHM54948.1"/>
    </source>
</evidence>
<dbReference type="STRING" id="797473.HMPREF9080_01059"/>
<name>G9ZE75_9GAMM</name>